<proteinExistence type="predicted"/>
<evidence type="ECO:0000256" key="1">
    <source>
        <dbReference type="SAM" id="SignalP"/>
    </source>
</evidence>
<name>W7DTS6_BIPV3</name>
<dbReference type="Proteomes" id="UP000054337">
    <property type="component" value="Unassembled WGS sequence"/>
</dbReference>
<feature type="chain" id="PRO_5004890746" evidence="1">
    <location>
        <begin position="20"/>
        <end position="95"/>
    </location>
</feature>
<accession>W7DTS6</accession>
<organism evidence="2 3">
    <name type="scientific">Bipolaris victoriae (strain FI3)</name>
    <name type="common">Victoria blight of oats agent</name>
    <name type="synonym">Cochliobolus victoriae</name>
    <dbReference type="NCBI Taxonomy" id="930091"/>
    <lineage>
        <taxon>Eukaryota</taxon>
        <taxon>Fungi</taxon>
        <taxon>Dikarya</taxon>
        <taxon>Ascomycota</taxon>
        <taxon>Pezizomycotina</taxon>
        <taxon>Dothideomycetes</taxon>
        <taxon>Pleosporomycetidae</taxon>
        <taxon>Pleosporales</taxon>
        <taxon>Pleosporineae</taxon>
        <taxon>Pleosporaceae</taxon>
        <taxon>Bipolaris</taxon>
    </lineage>
</organism>
<protein>
    <submittedName>
        <fullName evidence="2">Uncharacterized protein</fullName>
    </submittedName>
</protein>
<keyword evidence="3" id="KW-1185">Reference proteome</keyword>
<reference evidence="2 3" key="1">
    <citation type="journal article" date="2013" name="PLoS Genet.">
        <title>Comparative genome structure, secondary metabolite, and effector coding capacity across Cochliobolus pathogens.</title>
        <authorList>
            <person name="Condon B.J."/>
            <person name="Leng Y."/>
            <person name="Wu D."/>
            <person name="Bushley K.E."/>
            <person name="Ohm R.A."/>
            <person name="Otillar R."/>
            <person name="Martin J."/>
            <person name="Schackwitz W."/>
            <person name="Grimwood J."/>
            <person name="MohdZainudin N."/>
            <person name="Xue C."/>
            <person name="Wang R."/>
            <person name="Manning V.A."/>
            <person name="Dhillon B."/>
            <person name="Tu Z.J."/>
            <person name="Steffenson B.J."/>
            <person name="Salamov A."/>
            <person name="Sun H."/>
            <person name="Lowry S."/>
            <person name="LaButti K."/>
            <person name="Han J."/>
            <person name="Copeland A."/>
            <person name="Lindquist E."/>
            <person name="Barry K."/>
            <person name="Schmutz J."/>
            <person name="Baker S.E."/>
            <person name="Ciuffetti L.M."/>
            <person name="Grigoriev I.V."/>
            <person name="Zhong S."/>
            <person name="Turgeon B.G."/>
        </authorList>
    </citation>
    <scope>NUCLEOTIDE SEQUENCE [LARGE SCALE GENOMIC DNA]</scope>
    <source>
        <strain evidence="2 3">FI3</strain>
    </source>
</reference>
<dbReference type="HOGENOM" id="CLU_181659_0_0_1"/>
<dbReference type="GeneID" id="26254755"/>
<dbReference type="EMBL" id="KI968845">
    <property type="protein sequence ID" value="EUN21508.1"/>
    <property type="molecule type" value="Genomic_DNA"/>
</dbReference>
<sequence length="95" mass="10746">MHSTTLIAVFTGLLSYTSATFFHVNRGCIYLNDIYICAPSSRVIGNGVSKVEARLDKPDHCVKTFRWPSYYQDVYYGADNCLYDASSNRIDNQCC</sequence>
<keyword evidence="1" id="KW-0732">Signal</keyword>
<evidence type="ECO:0000313" key="2">
    <source>
        <dbReference type="EMBL" id="EUN21508.1"/>
    </source>
</evidence>
<feature type="signal peptide" evidence="1">
    <location>
        <begin position="1"/>
        <end position="19"/>
    </location>
</feature>
<dbReference type="AlphaFoldDB" id="W7DTS6"/>
<dbReference type="RefSeq" id="XP_014551082.1">
    <property type="nucleotide sequence ID" value="XM_014695596.1"/>
</dbReference>
<evidence type="ECO:0000313" key="3">
    <source>
        <dbReference type="Proteomes" id="UP000054337"/>
    </source>
</evidence>
<gene>
    <name evidence="2" type="ORF">COCVIDRAFT_31332</name>
</gene>
<dbReference type="OrthoDB" id="3027193at2759"/>